<name>A0A8X8ZQD5_SALSN</name>
<dbReference type="InterPro" id="IPR013087">
    <property type="entry name" value="Znf_C2H2_type"/>
</dbReference>
<reference evidence="4" key="1">
    <citation type="submission" date="2018-01" db="EMBL/GenBank/DDBJ databases">
        <authorList>
            <person name="Mao J.F."/>
        </authorList>
    </citation>
    <scope>NUCLEOTIDE SEQUENCE</scope>
    <source>
        <strain evidence="4">Huo1</strain>
        <tissue evidence="4">Leaf</tissue>
    </source>
</reference>
<evidence type="ECO:0000313" key="5">
    <source>
        <dbReference type="Proteomes" id="UP000298416"/>
    </source>
</evidence>
<proteinExistence type="predicted"/>
<sequence length="95" mass="10105">MNNYNPNTFLNLSLSSGRVINLGLGFDAPAPDWSPASNPLRVFSCNYCRRKLHSSQALGGHQIGENHGQEEPGVALWSDQLGTGPGCYGSSSARG</sequence>
<evidence type="ECO:0000256" key="2">
    <source>
        <dbReference type="SAM" id="MobiDB-lite"/>
    </source>
</evidence>
<keyword evidence="1" id="KW-0862">Zinc</keyword>
<dbReference type="PROSITE" id="PS50157">
    <property type="entry name" value="ZINC_FINGER_C2H2_2"/>
    <property type="match status" value="1"/>
</dbReference>
<protein>
    <recommendedName>
        <fullName evidence="3">C2H2-type domain-containing protein</fullName>
    </recommendedName>
</protein>
<gene>
    <name evidence="4" type="ORF">SASPL_125814</name>
</gene>
<dbReference type="AlphaFoldDB" id="A0A8X8ZQD5"/>
<dbReference type="PROSITE" id="PS00028">
    <property type="entry name" value="ZINC_FINGER_C2H2_1"/>
    <property type="match status" value="1"/>
</dbReference>
<dbReference type="PANTHER" id="PTHR47593">
    <property type="entry name" value="ZINC FINGER PROTEIN 4-LIKE"/>
    <property type="match status" value="1"/>
</dbReference>
<evidence type="ECO:0000313" key="4">
    <source>
        <dbReference type="EMBL" id="KAG6413113.1"/>
    </source>
</evidence>
<feature type="region of interest" description="Disordered" evidence="2">
    <location>
        <begin position="59"/>
        <end position="95"/>
    </location>
</feature>
<dbReference type="PANTHER" id="PTHR47593:SF8">
    <property type="entry name" value="OS12G0581900 PROTEIN"/>
    <property type="match status" value="1"/>
</dbReference>
<dbReference type="GO" id="GO:0008270">
    <property type="term" value="F:zinc ion binding"/>
    <property type="evidence" value="ECO:0007669"/>
    <property type="project" value="UniProtKB-KW"/>
</dbReference>
<evidence type="ECO:0000259" key="3">
    <source>
        <dbReference type="PROSITE" id="PS50157"/>
    </source>
</evidence>
<comment type="caution">
    <text evidence="4">The sequence shown here is derived from an EMBL/GenBank/DDBJ whole genome shotgun (WGS) entry which is preliminary data.</text>
</comment>
<organism evidence="4">
    <name type="scientific">Salvia splendens</name>
    <name type="common">Scarlet sage</name>
    <dbReference type="NCBI Taxonomy" id="180675"/>
    <lineage>
        <taxon>Eukaryota</taxon>
        <taxon>Viridiplantae</taxon>
        <taxon>Streptophyta</taxon>
        <taxon>Embryophyta</taxon>
        <taxon>Tracheophyta</taxon>
        <taxon>Spermatophyta</taxon>
        <taxon>Magnoliopsida</taxon>
        <taxon>eudicotyledons</taxon>
        <taxon>Gunneridae</taxon>
        <taxon>Pentapetalae</taxon>
        <taxon>asterids</taxon>
        <taxon>lamiids</taxon>
        <taxon>Lamiales</taxon>
        <taxon>Lamiaceae</taxon>
        <taxon>Nepetoideae</taxon>
        <taxon>Mentheae</taxon>
        <taxon>Salviinae</taxon>
        <taxon>Salvia</taxon>
        <taxon>Salvia subgen. Calosphace</taxon>
        <taxon>core Calosphace</taxon>
    </lineage>
</organism>
<keyword evidence="1" id="KW-0479">Metal-binding</keyword>
<feature type="domain" description="C2H2-type" evidence="3">
    <location>
        <begin position="43"/>
        <end position="72"/>
    </location>
</feature>
<accession>A0A8X8ZQD5</accession>
<dbReference type="Proteomes" id="UP000298416">
    <property type="component" value="Unassembled WGS sequence"/>
</dbReference>
<dbReference type="InterPro" id="IPR053266">
    <property type="entry name" value="Zinc_finger_protein_7"/>
</dbReference>
<reference evidence="4" key="2">
    <citation type="submission" date="2020-08" db="EMBL/GenBank/DDBJ databases">
        <title>Plant Genome Project.</title>
        <authorList>
            <person name="Zhang R.-G."/>
        </authorList>
    </citation>
    <scope>NUCLEOTIDE SEQUENCE</scope>
    <source>
        <strain evidence="4">Huo1</strain>
        <tissue evidence="4">Leaf</tissue>
    </source>
</reference>
<keyword evidence="5" id="KW-1185">Reference proteome</keyword>
<keyword evidence="1" id="KW-0863">Zinc-finger</keyword>
<evidence type="ECO:0000256" key="1">
    <source>
        <dbReference type="PROSITE-ProRule" id="PRU00042"/>
    </source>
</evidence>
<dbReference type="EMBL" id="PNBA02000009">
    <property type="protein sequence ID" value="KAG6413113.1"/>
    <property type="molecule type" value="Genomic_DNA"/>
</dbReference>